<evidence type="ECO:0000256" key="7">
    <source>
        <dbReference type="PROSITE-ProRule" id="PRU10141"/>
    </source>
</evidence>
<keyword evidence="6 7" id="KW-0067">ATP-binding</keyword>
<dbReference type="PROSITE" id="PS00107">
    <property type="entry name" value="PROTEIN_KINASE_ATP"/>
    <property type="match status" value="1"/>
</dbReference>
<dbReference type="Gene3D" id="1.10.510.10">
    <property type="entry name" value="Transferase(Phosphotransferase) domain 1"/>
    <property type="match status" value="1"/>
</dbReference>
<dbReference type="PROSITE" id="PS00108">
    <property type="entry name" value="PROTEIN_KINASE_ST"/>
    <property type="match status" value="1"/>
</dbReference>
<evidence type="ECO:0000313" key="12">
    <source>
        <dbReference type="Proteomes" id="UP000249799"/>
    </source>
</evidence>
<keyword evidence="3" id="KW-0808">Transferase</keyword>
<feature type="binding site" evidence="7">
    <location>
        <position position="93"/>
    </location>
    <ligand>
        <name>ATP</name>
        <dbReference type="ChEBI" id="CHEBI:30616"/>
    </ligand>
</feature>
<dbReference type="GO" id="GO:0005524">
    <property type="term" value="F:ATP binding"/>
    <property type="evidence" value="ECO:0007669"/>
    <property type="project" value="UniProtKB-UniRule"/>
</dbReference>
<dbReference type="Gene3D" id="3.30.200.20">
    <property type="entry name" value="Phosphorylase Kinase, domain 1"/>
    <property type="match status" value="1"/>
</dbReference>
<feature type="compositionally biased region" description="Low complexity" evidence="8">
    <location>
        <begin position="1"/>
        <end position="25"/>
    </location>
</feature>
<dbReference type="PROSITE" id="PS50011">
    <property type="entry name" value="PROTEIN_KINASE_DOM"/>
    <property type="match status" value="1"/>
</dbReference>
<dbReference type="EMBL" id="CP030032">
    <property type="protein sequence ID" value="AWV90475.1"/>
    <property type="molecule type" value="Genomic_DNA"/>
</dbReference>
<dbReference type="PANTHER" id="PTHR43289">
    <property type="entry name" value="MITOGEN-ACTIVATED PROTEIN KINASE KINASE KINASE 20-RELATED"/>
    <property type="match status" value="1"/>
</dbReference>
<dbReference type="InterPro" id="IPR011009">
    <property type="entry name" value="Kinase-like_dom_sf"/>
</dbReference>
<keyword evidence="9" id="KW-0472">Membrane</keyword>
<feature type="domain" description="Protein kinase" evidence="10">
    <location>
        <begin position="64"/>
        <end position="332"/>
    </location>
</feature>
<dbReference type="InterPro" id="IPR008271">
    <property type="entry name" value="Ser/Thr_kinase_AS"/>
</dbReference>
<dbReference type="GO" id="GO:0004674">
    <property type="term" value="F:protein serine/threonine kinase activity"/>
    <property type="evidence" value="ECO:0007669"/>
    <property type="project" value="UniProtKB-KW"/>
</dbReference>
<sequence>MAQAAAANQQAARGAGASQRPAPGQRGSAPRGPSRSAQRQPAHTPAPAPAVNADLMGRTFFGEYTIVKKLGEGGMGAVYLARQNIIDQTVALKVLHPNAAESDEIVQRFYREAKVISMVSHPNIVRVFIFGRSEDNLLYLVMEFVKGRELRDRLDEEGALDELAAIKIMKQACSALAEAHDLGIIHRDLKPDNILLTEFRGEENFVKILDFGIAKLKDPGGAPQQQLTQAGIVYGTPQYVSPEQAQAKELDHRTDIYSLGCILFELLTGKTPFRDKNPVGILTKHVFEPPPRPSEVSATPVAPSMEALILKALAKDPNDRFEDAMDMFQALVGREREIMAERNLSSKDTYFPGSELTGMHQVGKLHEYLEAAKAAQAVSPQPTVTHANPPVHAPAAPAPAKDNQKVMLIAIAVLGVILVIMIGVILFSILGS</sequence>
<keyword evidence="9" id="KW-0812">Transmembrane</keyword>
<protein>
    <recommendedName>
        <fullName evidence="1">non-specific serine/threonine protein kinase</fullName>
        <ecNumber evidence="1">2.7.11.1</ecNumber>
    </recommendedName>
</protein>
<evidence type="ECO:0000256" key="2">
    <source>
        <dbReference type="ARBA" id="ARBA00022527"/>
    </source>
</evidence>
<dbReference type="InterPro" id="IPR017441">
    <property type="entry name" value="Protein_kinase_ATP_BS"/>
</dbReference>
<dbReference type="InterPro" id="IPR000719">
    <property type="entry name" value="Prot_kinase_dom"/>
</dbReference>
<dbReference type="EC" id="2.7.11.1" evidence="1"/>
<proteinExistence type="predicted"/>
<dbReference type="SUPFAM" id="SSF56112">
    <property type="entry name" value="Protein kinase-like (PK-like)"/>
    <property type="match status" value="1"/>
</dbReference>
<keyword evidence="9" id="KW-1133">Transmembrane helix</keyword>
<dbReference type="PANTHER" id="PTHR43289:SF34">
    <property type="entry name" value="SERINE_THREONINE-PROTEIN KINASE YBDM-RELATED"/>
    <property type="match status" value="1"/>
</dbReference>
<dbReference type="FunFam" id="1.10.510.10:FF:000021">
    <property type="entry name" value="Serine/threonine protein kinase"/>
    <property type="match status" value="1"/>
</dbReference>
<evidence type="ECO:0000313" key="11">
    <source>
        <dbReference type="EMBL" id="AWV90475.1"/>
    </source>
</evidence>
<dbReference type="AlphaFoldDB" id="A0A2Z4FP12"/>
<dbReference type="OrthoDB" id="9779541at2"/>
<reference evidence="11 12" key="1">
    <citation type="submission" date="2018-06" db="EMBL/GenBank/DDBJ databases">
        <title>Lujinxingia sediminis gen. nov. sp. nov., a new facultative anaerobic member of the class Deltaproteobacteria, and proposal of Lujinxingaceae fam. nov.</title>
        <authorList>
            <person name="Guo L.-Y."/>
            <person name="Li C.-M."/>
            <person name="Wang S."/>
            <person name="Du Z.-J."/>
        </authorList>
    </citation>
    <scope>NUCLEOTIDE SEQUENCE [LARGE SCALE GENOMIC DNA]</scope>
    <source>
        <strain evidence="11 12">FA350</strain>
    </source>
</reference>
<dbReference type="KEGG" id="bsed:DN745_14510"/>
<feature type="transmembrane region" description="Helical" evidence="9">
    <location>
        <begin position="406"/>
        <end position="430"/>
    </location>
</feature>
<evidence type="ECO:0000259" key="10">
    <source>
        <dbReference type="PROSITE" id="PS50011"/>
    </source>
</evidence>
<name>A0A2Z4FP12_9DELT</name>
<keyword evidence="12" id="KW-1185">Reference proteome</keyword>
<accession>A0A2Z4FP12</accession>
<evidence type="ECO:0000256" key="3">
    <source>
        <dbReference type="ARBA" id="ARBA00022679"/>
    </source>
</evidence>
<keyword evidence="2 11" id="KW-0723">Serine/threonine-protein kinase</keyword>
<evidence type="ECO:0000256" key="5">
    <source>
        <dbReference type="ARBA" id="ARBA00022777"/>
    </source>
</evidence>
<keyword evidence="4 7" id="KW-0547">Nucleotide-binding</keyword>
<gene>
    <name evidence="11" type="ORF">DN745_14510</name>
</gene>
<evidence type="ECO:0000256" key="1">
    <source>
        <dbReference type="ARBA" id="ARBA00012513"/>
    </source>
</evidence>
<dbReference type="CDD" id="cd14014">
    <property type="entry name" value="STKc_PknB_like"/>
    <property type="match status" value="1"/>
</dbReference>
<evidence type="ECO:0000256" key="4">
    <source>
        <dbReference type="ARBA" id="ARBA00022741"/>
    </source>
</evidence>
<feature type="region of interest" description="Disordered" evidence="8">
    <location>
        <begin position="1"/>
        <end position="50"/>
    </location>
</feature>
<evidence type="ECO:0000256" key="8">
    <source>
        <dbReference type="SAM" id="MobiDB-lite"/>
    </source>
</evidence>
<dbReference type="Pfam" id="PF00069">
    <property type="entry name" value="Pkinase"/>
    <property type="match status" value="1"/>
</dbReference>
<dbReference type="SMART" id="SM00220">
    <property type="entry name" value="S_TKc"/>
    <property type="match status" value="1"/>
</dbReference>
<keyword evidence="5 11" id="KW-0418">Kinase</keyword>
<evidence type="ECO:0000256" key="9">
    <source>
        <dbReference type="SAM" id="Phobius"/>
    </source>
</evidence>
<evidence type="ECO:0000256" key="6">
    <source>
        <dbReference type="ARBA" id="ARBA00022840"/>
    </source>
</evidence>
<organism evidence="11 12">
    <name type="scientific">Bradymonas sediminis</name>
    <dbReference type="NCBI Taxonomy" id="1548548"/>
    <lineage>
        <taxon>Bacteria</taxon>
        <taxon>Deltaproteobacteria</taxon>
        <taxon>Bradymonadales</taxon>
        <taxon>Bradymonadaceae</taxon>
        <taxon>Bradymonas</taxon>
    </lineage>
</organism>
<dbReference type="Proteomes" id="UP000249799">
    <property type="component" value="Chromosome"/>
</dbReference>